<dbReference type="EMBL" id="JBEWZI010000008">
    <property type="protein sequence ID" value="MET7014313.1"/>
    <property type="molecule type" value="Genomic_DNA"/>
</dbReference>
<feature type="domain" description="AB hydrolase-1" evidence="2">
    <location>
        <begin position="197"/>
        <end position="262"/>
    </location>
</feature>
<gene>
    <name evidence="4" type="ORF">ABXR19_08925</name>
</gene>
<keyword evidence="5" id="KW-1185">Reference proteome</keyword>
<evidence type="ECO:0000259" key="3">
    <source>
        <dbReference type="Pfam" id="PF12146"/>
    </source>
</evidence>
<dbReference type="Pfam" id="PF12146">
    <property type="entry name" value="Hydrolase_4"/>
    <property type="match status" value="1"/>
</dbReference>
<dbReference type="InterPro" id="IPR022742">
    <property type="entry name" value="Hydrolase_4"/>
</dbReference>
<dbReference type="InterPro" id="IPR029058">
    <property type="entry name" value="AB_hydrolase_fold"/>
</dbReference>
<name>A0ABV2TL83_9RHOO</name>
<sequence>MNAAPKARTSRIAGWHIALLVVLGIVLLYAALIGLMLARQESALFFPVKLAPDFQFNKPDVIERQIEVPGATLSALHFRQPNAKGLIFFLHGNAGNLDIWLPGTDFYRHAGYDLFMIDYRGFGKSSGHIGSETELHADVLTAWHSIAGEYAGRPIVIYGRSLGSGLAVKLAAEVEAAQLILVSSYSSFVQLGQDHYPWIPAFATRYPMRADEWLAKVSEPIFMIHGALDPLVSVKHSQQLKALRPDAELLILPDAGHNDIHTFPAYTEALMVKLAGVKPNTKP</sequence>
<dbReference type="InterPro" id="IPR000073">
    <property type="entry name" value="AB_hydrolase_1"/>
</dbReference>
<keyword evidence="1" id="KW-0472">Membrane</keyword>
<evidence type="ECO:0000313" key="5">
    <source>
        <dbReference type="Proteomes" id="UP001549691"/>
    </source>
</evidence>
<comment type="caution">
    <text evidence="4">The sequence shown here is derived from an EMBL/GenBank/DDBJ whole genome shotgun (WGS) entry which is preliminary data.</text>
</comment>
<evidence type="ECO:0000256" key="1">
    <source>
        <dbReference type="SAM" id="Phobius"/>
    </source>
</evidence>
<feature type="domain" description="Serine aminopeptidase S33" evidence="3">
    <location>
        <begin position="82"/>
        <end position="185"/>
    </location>
</feature>
<dbReference type="GO" id="GO:0016787">
    <property type="term" value="F:hydrolase activity"/>
    <property type="evidence" value="ECO:0007669"/>
    <property type="project" value="UniProtKB-KW"/>
</dbReference>
<protein>
    <submittedName>
        <fullName evidence="4">Alpha/beta fold hydrolase</fullName>
    </submittedName>
</protein>
<dbReference type="Pfam" id="PF00561">
    <property type="entry name" value="Abhydrolase_1"/>
    <property type="match status" value="1"/>
</dbReference>
<keyword evidence="4" id="KW-0378">Hydrolase</keyword>
<organism evidence="4 5">
    <name type="scientific">Uliginosibacterium flavum</name>
    <dbReference type="NCBI Taxonomy" id="1396831"/>
    <lineage>
        <taxon>Bacteria</taxon>
        <taxon>Pseudomonadati</taxon>
        <taxon>Pseudomonadota</taxon>
        <taxon>Betaproteobacteria</taxon>
        <taxon>Rhodocyclales</taxon>
        <taxon>Zoogloeaceae</taxon>
        <taxon>Uliginosibacterium</taxon>
    </lineage>
</organism>
<dbReference type="RefSeq" id="WP_354600775.1">
    <property type="nucleotide sequence ID" value="NZ_JBEWZI010000008.1"/>
</dbReference>
<keyword evidence="1" id="KW-1133">Transmembrane helix</keyword>
<dbReference type="PANTHER" id="PTHR12277">
    <property type="entry name" value="ALPHA/BETA HYDROLASE DOMAIN-CONTAINING PROTEIN"/>
    <property type="match status" value="1"/>
</dbReference>
<dbReference type="PANTHER" id="PTHR12277:SF81">
    <property type="entry name" value="PROTEIN ABHD13"/>
    <property type="match status" value="1"/>
</dbReference>
<dbReference type="Proteomes" id="UP001549691">
    <property type="component" value="Unassembled WGS sequence"/>
</dbReference>
<dbReference type="SUPFAM" id="SSF53474">
    <property type="entry name" value="alpha/beta-Hydrolases"/>
    <property type="match status" value="1"/>
</dbReference>
<dbReference type="Gene3D" id="3.40.50.1820">
    <property type="entry name" value="alpha/beta hydrolase"/>
    <property type="match status" value="1"/>
</dbReference>
<reference evidence="4 5" key="1">
    <citation type="submission" date="2024-07" db="EMBL/GenBank/DDBJ databases">
        <title>Uliginosibacterium flavum JJ3220;KACC:17644.</title>
        <authorList>
            <person name="Kim M.K."/>
        </authorList>
    </citation>
    <scope>NUCLEOTIDE SEQUENCE [LARGE SCALE GENOMIC DNA]</scope>
    <source>
        <strain evidence="4 5">KACC:17644</strain>
    </source>
</reference>
<evidence type="ECO:0000313" key="4">
    <source>
        <dbReference type="EMBL" id="MET7014313.1"/>
    </source>
</evidence>
<feature type="transmembrane region" description="Helical" evidence="1">
    <location>
        <begin position="12"/>
        <end position="38"/>
    </location>
</feature>
<accession>A0ABV2TL83</accession>
<evidence type="ECO:0000259" key="2">
    <source>
        <dbReference type="Pfam" id="PF00561"/>
    </source>
</evidence>
<proteinExistence type="predicted"/>
<keyword evidence="1" id="KW-0812">Transmembrane</keyword>